<evidence type="ECO:0000256" key="3">
    <source>
        <dbReference type="ARBA" id="ARBA00016612"/>
    </source>
</evidence>
<evidence type="ECO:0000256" key="8">
    <source>
        <dbReference type="ARBA" id="ARBA00023136"/>
    </source>
</evidence>
<feature type="transmembrane region" description="Helical" evidence="11">
    <location>
        <begin position="52"/>
        <end position="77"/>
    </location>
</feature>
<dbReference type="Gene3D" id="1.10.287.3510">
    <property type="match status" value="1"/>
</dbReference>
<keyword evidence="12" id="KW-0496">Mitochondrion</keyword>
<dbReference type="EMBL" id="KX087367">
    <property type="protein sequence ID" value="ARH54828.1"/>
    <property type="molecule type" value="Genomic_DNA"/>
</dbReference>
<evidence type="ECO:0000256" key="6">
    <source>
        <dbReference type="ARBA" id="ARBA00022989"/>
    </source>
</evidence>
<evidence type="ECO:0000256" key="11">
    <source>
        <dbReference type="SAM" id="Phobius"/>
    </source>
</evidence>
<evidence type="ECO:0000313" key="12">
    <source>
        <dbReference type="EMBL" id="ARH54828.1"/>
    </source>
</evidence>
<organism evidence="12">
    <name type="scientific">Trigonopterus sp. 6 AH-2016</name>
    <dbReference type="NCBI Taxonomy" id="1903840"/>
    <lineage>
        <taxon>Eukaryota</taxon>
        <taxon>Metazoa</taxon>
        <taxon>Ecdysozoa</taxon>
        <taxon>Arthropoda</taxon>
        <taxon>Hexapoda</taxon>
        <taxon>Insecta</taxon>
        <taxon>Pterygota</taxon>
        <taxon>Neoptera</taxon>
        <taxon>Endopterygota</taxon>
        <taxon>Coleoptera</taxon>
        <taxon>Polyphaga</taxon>
        <taxon>Cucujiformia</taxon>
        <taxon>Curculionidae</taxon>
        <taxon>Cryptorhynchinae</taxon>
        <taxon>Trigonopterus</taxon>
    </lineage>
</organism>
<dbReference type="GO" id="GO:0008137">
    <property type="term" value="F:NADH dehydrogenase (ubiquinone) activity"/>
    <property type="evidence" value="ECO:0007669"/>
    <property type="project" value="UniProtKB-EC"/>
</dbReference>
<comment type="subcellular location">
    <subcellularLocation>
        <location evidence="1">Membrane</location>
        <topology evidence="1">Multi-pass membrane protein</topology>
    </subcellularLocation>
</comment>
<evidence type="ECO:0000256" key="2">
    <source>
        <dbReference type="ARBA" id="ARBA00010519"/>
    </source>
</evidence>
<evidence type="ECO:0000256" key="5">
    <source>
        <dbReference type="ARBA" id="ARBA00022967"/>
    </source>
</evidence>
<evidence type="ECO:0000256" key="1">
    <source>
        <dbReference type="ARBA" id="ARBA00004141"/>
    </source>
</evidence>
<dbReference type="InterPro" id="IPR039428">
    <property type="entry name" value="NUOK/Mnh_C1-like"/>
</dbReference>
<proteinExistence type="inferred from homology"/>
<geneLocation type="mitochondrion" evidence="12"/>
<comment type="similarity">
    <text evidence="2">Belongs to the complex I subunit 4L family.</text>
</comment>
<dbReference type="AlphaFoldDB" id="A0A343C485"/>
<keyword evidence="7" id="KW-0520">NAD</keyword>
<evidence type="ECO:0000256" key="7">
    <source>
        <dbReference type="ARBA" id="ARBA00023027"/>
    </source>
</evidence>
<accession>A0A343C485</accession>
<evidence type="ECO:0000256" key="9">
    <source>
        <dbReference type="ARBA" id="ARBA00031586"/>
    </source>
</evidence>
<keyword evidence="6 11" id="KW-1133">Transmembrane helix</keyword>
<keyword evidence="8 11" id="KW-0472">Membrane</keyword>
<dbReference type="GO" id="GO:0016020">
    <property type="term" value="C:membrane"/>
    <property type="evidence" value="ECO:0007669"/>
    <property type="project" value="UniProtKB-SubCell"/>
</dbReference>
<dbReference type="Pfam" id="PF00420">
    <property type="entry name" value="Oxidored_q2"/>
    <property type="match status" value="1"/>
</dbReference>
<evidence type="ECO:0000256" key="10">
    <source>
        <dbReference type="ARBA" id="ARBA00049551"/>
    </source>
</evidence>
<feature type="transmembrane region" description="Helical" evidence="11">
    <location>
        <begin position="23"/>
        <end position="46"/>
    </location>
</feature>
<name>A0A343C485_9CUCU</name>
<comment type="catalytic activity">
    <reaction evidence="10">
        <text>a ubiquinone + NADH + 5 H(+)(in) = a ubiquinol + NAD(+) + 4 H(+)(out)</text>
        <dbReference type="Rhea" id="RHEA:29091"/>
        <dbReference type="Rhea" id="RHEA-COMP:9565"/>
        <dbReference type="Rhea" id="RHEA-COMP:9566"/>
        <dbReference type="ChEBI" id="CHEBI:15378"/>
        <dbReference type="ChEBI" id="CHEBI:16389"/>
        <dbReference type="ChEBI" id="CHEBI:17976"/>
        <dbReference type="ChEBI" id="CHEBI:57540"/>
        <dbReference type="ChEBI" id="CHEBI:57945"/>
        <dbReference type="EC" id="7.1.1.2"/>
    </reaction>
</comment>
<keyword evidence="5" id="KW-1278">Translocase</keyword>
<sequence length="92" mass="10827">MSISFFFVFMSGLYIYLSKYKHFLVMLLSLEVVVLSLYGTLLMYFSMYMYEYFMLMFFLTMSVCEGVLGLSLLVLIVRSHGSDMLLVFDSLW</sequence>
<protein>
    <recommendedName>
        <fullName evidence="3">NADH-ubiquinone oxidoreductase chain 4L</fullName>
    </recommendedName>
    <alternativeName>
        <fullName evidence="9">NADH dehydrogenase subunit 4L</fullName>
    </alternativeName>
</protein>
<evidence type="ECO:0000256" key="4">
    <source>
        <dbReference type="ARBA" id="ARBA00022692"/>
    </source>
</evidence>
<keyword evidence="4 11" id="KW-0812">Transmembrane</keyword>
<reference evidence="12" key="1">
    <citation type="submission" date="2016-04" db="EMBL/GenBank/DDBJ databases">
        <title>Mitochondria of beetle species.</title>
        <authorList>
            <person name="Hunter A."/>
            <person name="Moriniere J."/>
            <person name="Tang P."/>
            <person name="Linard B."/>
            <person name="Crampton-Platt A."/>
            <person name="Vogler A.P."/>
        </authorList>
    </citation>
    <scope>NUCLEOTIDE SEQUENCE</scope>
</reference>
<gene>
    <name evidence="12" type="primary">nad4l</name>
</gene>